<protein>
    <submittedName>
        <fullName evidence="6">Iron-containing alcohol dehydrogenase</fullName>
        <ecNumber evidence="6">1.1.1.1</ecNumber>
    </submittedName>
</protein>
<organism evidence="6 7">
    <name type="scientific">Echinimonas agarilytica</name>
    <dbReference type="NCBI Taxonomy" id="1215918"/>
    <lineage>
        <taxon>Bacteria</taxon>
        <taxon>Pseudomonadati</taxon>
        <taxon>Pseudomonadota</taxon>
        <taxon>Gammaproteobacteria</taxon>
        <taxon>Alteromonadales</taxon>
        <taxon>Echinimonadaceae</taxon>
        <taxon>Echinimonas</taxon>
    </lineage>
</organism>
<dbReference type="RefSeq" id="WP_251261808.1">
    <property type="nucleotide sequence ID" value="NZ_JAMQGP010000006.1"/>
</dbReference>
<evidence type="ECO:0000313" key="6">
    <source>
        <dbReference type="EMBL" id="MCM2680375.1"/>
    </source>
</evidence>
<proteinExistence type="inferred from homology"/>
<dbReference type="Gene3D" id="3.40.50.1970">
    <property type="match status" value="1"/>
</dbReference>
<dbReference type="AlphaFoldDB" id="A0AA41W7K1"/>
<dbReference type="Pfam" id="PF00465">
    <property type="entry name" value="Fe-ADH"/>
    <property type="match status" value="1"/>
</dbReference>
<evidence type="ECO:0000259" key="5">
    <source>
        <dbReference type="Pfam" id="PF25137"/>
    </source>
</evidence>
<feature type="domain" description="Fe-containing alcohol dehydrogenase-like C-terminal" evidence="5">
    <location>
        <begin position="185"/>
        <end position="346"/>
    </location>
</feature>
<dbReference type="EC" id="1.1.1.1" evidence="6"/>
<dbReference type="GO" id="GO:1990362">
    <property type="term" value="F:butanol dehydrogenase (NAD+) activity"/>
    <property type="evidence" value="ECO:0007669"/>
    <property type="project" value="InterPro"/>
</dbReference>
<dbReference type="PANTHER" id="PTHR43633">
    <property type="entry name" value="ALCOHOL DEHYDROGENASE YQHD"/>
    <property type="match status" value="1"/>
</dbReference>
<gene>
    <name evidence="6" type="ORF">NAF29_11930</name>
</gene>
<sequence>MNFSYVNSTHIHFGQGQISAISHAISTDQKVLVIYGGGSIKRNGVFDQVSDALKHHQWIEFSGVEANPTVETLDKAVALAKKEDVDVILAVGGGSVIDGSKYVAAAAQYEGQGWDILMGKHQVTEALPIGVVLTLPATGSESNMGAVITKAETQDKLPFMSPAVLPAFAVLDPDVMKSLPERQLINGLVDAWVHICEQYITAPAGAMVQDGYAEALLKNLNVLAGEFDKRDNDAWRANLMWTANQALNGLIGSGVSQDWATHMIGHELTALYGVDHARSLAAVHSSLLRNQMQYKRAKLEQMGQNVFGLAPSPELAEQTVEYIERFYESLNVATRFTEYKGEKSDAINAIMGQLELHGMLALGENQAITLDHSRQILEVVVESSTL</sequence>
<evidence type="ECO:0000313" key="7">
    <source>
        <dbReference type="Proteomes" id="UP001165393"/>
    </source>
</evidence>
<dbReference type="PANTHER" id="PTHR43633:SF1">
    <property type="entry name" value="ALCOHOL DEHYDROGENASE YQHD"/>
    <property type="match status" value="1"/>
</dbReference>
<feature type="domain" description="Alcohol dehydrogenase iron-type/glycerol dehydrogenase GldA" evidence="4">
    <location>
        <begin position="9"/>
        <end position="173"/>
    </location>
</feature>
<dbReference type="Pfam" id="PF25137">
    <property type="entry name" value="ADH_Fe_C"/>
    <property type="match status" value="1"/>
</dbReference>
<keyword evidence="3 6" id="KW-0560">Oxidoreductase</keyword>
<dbReference type="GO" id="GO:0046872">
    <property type="term" value="F:metal ion binding"/>
    <property type="evidence" value="ECO:0007669"/>
    <property type="project" value="InterPro"/>
</dbReference>
<comment type="similarity">
    <text evidence="2">Belongs to the iron-containing alcohol dehydrogenase family.</text>
</comment>
<accession>A0AA41W7K1</accession>
<dbReference type="EMBL" id="JAMQGP010000006">
    <property type="protein sequence ID" value="MCM2680375.1"/>
    <property type="molecule type" value="Genomic_DNA"/>
</dbReference>
<reference evidence="6 7" key="1">
    <citation type="journal article" date="2013" name="Antonie Van Leeuwenhoek">
        <title>Echinimonas agarilytica gen. nov., sp. nov., a new gammaproteobacterium isolated from the sea urchin Strongylocentrotus intermedius.</title>
        <authorList>
            <person name="Nedashkovskaya O.I."/>
            <person name="Stenkova A.M."/>
            <person name="Zhukova N.V."/>
            <person name="Van Trappen S."/>
            <person name="Lee J.S."/>
            <person name="Kim S.B."/>
        </authorList>
    </citation>
    <scope>NUCLEOTIDE SEQUENCE [LARGE SCALE GENOMIC DNA]</scope>
    <source>
        <strain evidence="6 7">KMM 6351</strain>
    </source>
</reference>
<dbReference type="Proteomes" id="UP001165393">
    <property type="component" value="Unassembled WGS sequence"/>
</dbReference>
<dbReference type="GO" id="GO:0005829">
    <property type="term" value="C:cytosol"/>
    <property type="evidence" value="ECO:0007669"/>
    <property type="project" value="TreeGrafter"/>
</dbReference>
<dbReference type="InterPro" id="IPR056798">
    <property type="entry name" value="ADH_Fe_C"/>
</dbReference>
<dbReference type="CDD" id="cd08187">
    <property type="entry name" value="BDH"/>
    <property type="match status" value="1"/>
</dbReference>
<dbReference type="GO" id="GO:0008106">
    <property type="term" value="F:alcohol dehydrogenase (NADP+) activity"/>
    <property type="evidence" value="ECO:0007669"/>
    <property type="project" value="TreeGrafter"/>
</dbReference>
<keyword evidence="7" id="KW-1185">Reference proteome</keyword>
<dbReference type="GO" id="GO:1990002">
    <property type="term" value="F:methylglyoxal reductase (NADPH) (acetol producing) activity"/>
    <property type="evidence" value="ECO:0007669"/>
    <property type="project" value="TreeGrafter"/>
</dbReference>
<comment type="caution">
    <text evidence="6">The sequence shown here is derived from an EMBL/GenBank/DDBJ whole genome shotgun (WGS) entry which is preliminary data.</text>
</comment>
<dbReference type="InterPro" id="IPR001670">
    <property type="entry name" value="ADH_Fe/GldA"/>
</dbReference>
<dbReference type="FunFam" id="3.40.50.1970:FF:000003">
    <property type="entry name" value="Alcohol dehydrogenase, iron-containing"/>
    <property type="match status" value="1"/>
</dbReference>
<name>A0AA41W7K1_9GAMM</name>
<dbReference type="SUPFAM" id="SSF56796">
    <property type="entry name" value="Dehydroquinate synthase-like"/>
    <property type="match status" value="1"/>
</dbReference>
<evidence type="ECO:0000256" key="1">
    <source>
        <dbReference type="ARBA" id="ARBA00001962"/>
    </source>
</evidence>
<dbReference type="Gene3D" id="1.20.1090.10">
    <property type="entry name" value="Dehydroquinate synthase-like - alpha domain"/>
    <property type="match status" value="1"/>
</dbReference>
<evidence type="ECO:0000256" key="2">
    <source>
        <dbReference type="ARBA" id="ARBA00007358"/>
    </source>
</evidence>
<comment type="cofactor">
    <cofactor evidence="1">
        <name>Fe cation</name>
        <dbReference type="ChEBI" id="CHEBI:24875"/>
    </cofactor>
</comment>
<evidence type="ECO:0000259" key="4">
    <source>
        <dbReference type="Pfam" id="PF00465"/>
    </source>
</evidence>
<evidence type="ECO:0000256" key="3">
    <source>
        <dbReference type="ARBA" id="ARBA00023002"/>
    </source>
</evidence>
<dbReference type="InterPro" id="IPR044731">
    <property type="entry name" value="BDH-like"/>
</dbReference>